<dbReference type="PROSITE" id="PS50084">
    <property type="entry name" value="KH_TYPE_1"/>
    <property type="match status" value="1"/>
</dbReference>
<keyword evidence="4" id="KW-1185">Reference proteome</keyword>
<keyword evidence="1" id="KW-0694">RNA-binding</keyword>
<accession>A0A1G4J0G8</accession>
<evidence type="ECO:0000313" key="4">
    <source>
        <dbReference type="Proteomes" id="UP000191024"/>
    </source>
</evidence>
<reference evidence="4" key="1">
    <citation type="submission" date="2016-03" db="EMBL/GenBank/DDBJ databases">
        <authorList>
            <person name="Devillers H."/>
        </authorList>
    </citation>
    <scope>NUCLEOTIDE SEQUENCE [LARGE SCALE GENOMIC DNA]</scope>
</reference>
<organism evidence="3 4">
    <name type="scientific">Lachancea mirantina</name>
    <dbReference type="NCBI Taxonomy" id="1230905"/>
    <lineage>
        <taxon>Eukaryota</taxon>
        <taxon>Fungi</taxon>
        <taxon>Dikarya</taxon>
        <taxon>Ascomycota</taxon>
        <taxon>Saccharomycotina</taxon>
        <taxon>Saccharomycetes</taxon>
        <taxon>Saccharomycetales</taxon>
        <taxon>Saccharomycetaceae</taxon>
        <taxon>Lachancea</taxon>
    </lineage>
</organism>
<dbReference type="OrthoDB" id="271862at2759"/>
<dbReference type="InterPro" id="IPR004087">
    <property type="entry name" value="KH_dom"/>
</dbReference>
<dbReference type="Gene3D" id="3.30.1370.10">
    <property type="entry name" value="K Homology domain, type 1"/>
    <property type="match status" value="1"/>
</dbReference>
<dbReference type="CDD" id="cd22453">
    <property type="entry name" value="KH-I_MUG60_like"/>
    <property type="match status" value="1"/>
</dbReference>
<evidence type="ECO:0000259" key="2">
    <source>
        <dbReference type="SMART" id="SM00322"/>
    </source>
</evidence>
<dbReference type="InterPro" id="IPR004088">
    <property type="entry name" value="KH_dom_type_1"/>
</dbReference>
<dbReference type="AlphaFoldDB" id="A0A1G4J0G8"/>
<protein>
    <submittedName>
        <fullName evidence="3">LAMI_0C01442g1_1</fullName>
    </submittedName>
</protein>
<name>A0A1G4J0G8_9SACH</name>
<dbReference type="SUPFAM" id="SSF54791">
    <property type="entry name" value="Eukaryotic type KH-domain (KH-domain type I)"/>
    <property type="match status" value="1"/>
</dbReference>
<gene>
    <name evidence="3" type="ORF">LAMI_0C01442G</name>
</gene>
<proteinExistence type="predicted"/>
<dbReference type="EMBL" id="LT598466">
    <property type="protein sequence ID" value="SCU82944.1"/>
    <property type="molecule type" value="Genomic_DNA"/>
</dbReference>
<dbReference type="SMART" id="SM00322">
    <property type="entry name" value="KH"/>
    <property type="match status" value="2"/>
</dbReference>
<dbReference type="STRING" id="1230905.A0A1G4J0G8"/>
<evidence type="ECO:0000313" key="3">
    <source>
        <dbReference type="EMBL" id="SCU82944.1"/>
    </source>
</evidence>
<sequence>MGDCMAWSAFESKIVFEPVDAEFNSGLFWENLTKNDCDRLKLKKVSGRAIYDLPESIKVISQSQEGQCNRLWCVSVANRDFTRIEVLARSINEMPTQTQRTQLKELALSSKIDIVISSRDLYNAGFESAFYLYVIGDEKAISCARSEIDALIQIFGNNVVKYEELKAVSLVPYIAGLRESNVSFFEDTYKTKLILPDLWAAGSGTVYLAGKYHALTLLAHEQVQKLAQLAIKDGYYMELNGASTAKIRYLRLHCKKRLEKLMFLSQSFFLMEEDKIQIVASSPNALEQVANTLTQQILSRVCEAHLIFHKGGKALPYSDKTKERLLEIISKNKASLTQVVEDAMHFVITASIDFVTDAVTELAALLQATKTEIDVKYLIELSPEFKDFILGKKFGKISRIMDSAKCAVTVDMREGEGNMQILLQSDNVLEANKSMHLIKDELPAEEHFFIPESYHRPVIGSGGSVIQTIMRRFNVFIQFSNTSYHTQNGFGFDRPNNVVIRCPAKNRSSIALAKEELLRLVEEYSALQSKMLLRLSSGQYRYLLEQMARTGINQIVEIEKNTTTFIKFPTETPPEGYCLEVRGNGECPQAAAEDLIKIFGFEIELYISRPLGNVTSFFNDVVVPLKKVFQIEISFREDLIRLTHAELKEGEETKAISLISSYLEENGIRLLKENHSRRNFIVNVY</sequence>
<dbReference type="GO" id="GO:0003723">
    <property type="term" value="F:RNA binding"/>
    <property type="evidence" value="ECO:0007669"/>
    <property type="project" value="UniProtKB-UniRule"/>
</dbReference>
<dbReference type="InterPro" id="IPR036612">
    <property type="entry name" value="KH_dom_type_1_sf"/>
</dbReference>
<dbReference type="Pfam" id="PF00013">
    <property type="entry name" value="KH_1"/>
    <property type="match status" value="1"/>
</dbReference>
<dbReference type="Proteomes" id="UP000191024">
    <property type="component" value="Chromosome C"/>
</dbReference>
<feature type="domain" description="K Homology" evidence="2">
    <location>
        <begin position="442"/>
        <end position="522"/>
    </location>
</feature>
<feature type="domain" description="K Homology" evidence="2">
    <location>
        <begin position="158"/>
        <end position="227"/>
    </location>
</feature>
<evidence type="ECO:0000256" key="1">
    <source>
        <dbReference type="PROSITE-ProRule" id="PRU00117"/>
    </source>
</evidence>